<dbReference type="SUPFAM" id="SSF46785">
    <property type="entry name" value="Winged helix' DNA-binding domain"/>
    <property type="match status" value="1"/>
</dbReference>
<accession>A0A2K9DBU7</accession>
<protein>
    <submittedName>
        <fullName evidence="2">Uncharacterized protein</fullName>
    </submittedName>
</protein>
<reference evidence="2 3" key="1">
    <citation type="submission" date="2017-12" db="EMBL/GenBank/DDBJ databases">
        <title>Isolation and characterization of estrogens degradatiion strain Microbacterium hominis SJTG1.</title>
        <authorList>
            <person name="Xiong W."/>
            <person name="Yin C."/>
            <person name="Zheng D."/>
            <person name="Liang R."/>
        </authorList>
    </citation>
    <scope>NUCLEOTIDE SEQUENCE [LARGE SCALE GENOMIC DNA]</scope>
    <source>
        <strain evidence="2 3">SJTG1</strain>
    </source>
</reference>
<feature type="region of interest" description="Disordered" evidence="1">
    <location>
        <begin position="139"/>
        <end position="221"/>
    </location>
</feature>
<evidence type="ECO:0000313" key="2">
    <source>
        <dbReference type="EMBL" id="AUG28319.1"/>
    </source>
</evidence>
<feature type="compositionally biased region" description="Gly residues" evidence="1">
    <location>
        <begin position="160"/>
        <end position="179"/>
    </location>
</feature>
<gene>
    <name evidence="2" type="ORF">CXR34_01820</name>
</gene>
<sequence length="221" mass="23644">MENLTDIPETTPAAPDQRAFAREVRRVARALWQERAAAFTADDIGPREARLLHLLASERAADLPEHLPHGGKRLRRLAERGWATETDGTWTLTEAGRAAAQRLTQHLTHRREEIGTRLAEAVSADDLASATTTLEAVARGLGAPDGDGPEGHPRHRRHGFGPGAHGFGPGAHGFGPGAHGRGRAHHGEGCRDHAPRQRDAESAYERGFAAGFSEGRTAAGA</sequence>
<dbReference type="KEGG" id="mhos:CXR34_01820"/>
<dbReference type="EMBL" id="CP025299">
    <property type="protein sequence ID" value="AUG28319.1"/>
    <property type="molecule type" value="Genomic_DNA"/>
</dbReference>
<dbReference type="RefSeq" id="WP_101305359.1">
    <property type="nucleotide sequence ID" value="NZ_CP025299.1"/>
</dbReference>
<feature type="compositionally biased region" description="Basic and acidic residues" evidence="1">
    <location>
        <begin position="185"/>
        <end position="204"/>
    </location>
</feature>
<proteinExistence type="predicted"/>
<dbReference type="Proteomes" id="UP000233276">
    <property type="component" value="Chromosome"/>
</dbReference>
<name>A0A2K9DBU7_9MICO</name>
<evidence type="ECO:0000313" key="3">
    <source>
        <dbReference type="Proteomes" id="UP000233276"/>
    </source>
</evidence>
<organism evidence="2 3">
    <name type="scientific">Microbacterium hominis</name>
    <dbReference type="NCBI Taxonomy" id="162426"/>
    <lineage>
        <taxon>Bacteria</taxon>
        <taxon>Bacillati</taxon>
        <taxon>Actinomycetota</taxon>
        <taxon>Actinomycetes</taxon>
        <taxon>Micrococcales</taxon>
        <taxon>Microbacteriaceae</taxon>
        <taxon>Microbacterium</taxon>
    </lineage>
</organism>
<dbReference type="InterPro" id="IPR036390">
    <property type="entry name" value="WH_DNA-bd_sf"/>
</dbReference>
<dbReference type="AlphaFoldDB" id="A0A2K9DBU7"/>
<evidence type="ECO:0000256" key="1">
    <source>
        <dbReference type="SAM" id="MobiDB-lite"/>
    </source>
</evidence>